<dbReference type="SUPFAM" id="SSF48452">
    <property type="entry name" value="TPR-like"/>
    <property type="match status" value="1"/>
</dbReference>
<dbReference type="Proteomes" id="UP000001460">
    <property type="component" value="Unassembled WGS sequence"/>
</dbReference>
<gene>
    <name evidence="4" type="ORF">CMU_003290</name>
</gene>
<sequence length="945" mass="110157">MANYETNDNEYDNLFLIWEYRLASQYPSKYNIPTNENPKEIFERLKEASRIAELCSLSELLNSRSLEYLVTPLIRSNYPNFEDMSFDEIGKSIISYYNNYINNNNNNNLEKKVCQFEVLCIVILLLKIYLQSNWTGPPNIINSKIAQEWKLKNEDKIDDIGNILIFGPQDYNSDNLETKFTKRCIELLEIDGEYIYQRCAAIPYLTFSIILIEILSENSNNNLDCNSLLIKFINDNNNNISYLTLIPLWRQRIYRIWQRSLEGGAKNAACSYLEEIILINYSSWLFKHFNIVLKNFNINDRFKNDLLRNLKFDLIDKDICIRIPHNIIKEDIIYYLLDLSISLAMYGRANPCAVILQLIAKIEGFTYNFTGALGKRRISQLESTSQLVVEINRKNRRIFNLNEIVVQMNDLNLDNNNNLPVNILLDSVNEDNDLYETVKLDEKEVEGLCNSLNLEEQCVLLCHGVSLYETSPSNDMMAYEQLEALMNRIIQLDVSKIENKLIKSQVHNWLFYSTALWYRCYSEHHRGRTADRACLQLQSLVDQFKDEEPDVLERLRFIFSVNYPNIWEAKKELGIRMMRIGSVLSAYNMFVDMCLWEDAVDCLVVANRKEEAIDLIKKQLLIRPTPRLYCSLGDLTNDLTQYEEAWKISGNKYARAQRSLGNNYFKNGQLDKALDAYKKASIINSTNVNCWFSMGCVALKLDKWDDALKAFSRVVTLDPQQGEAWANLAAGLSKKELWNEAQNAINEGLKYSRENWMMWDSSLKIAIQRNDLNTILECLLSMLKLSSNISKYPIWSLPIIIDLLKKTQLNNTKELSYSLLDKAYNLLNQISQVLSKPVVFYALCEIQMIKQDFISAYSSKFKELRGTIDVVFNNKINMVNKEKYIRDIPNMIHELKNIINKCTDGRNNFNKRTDELEMAINTILKRLEVEYPNWTDFLHDEISTI</sequence>
<dbReference type="AlphaFoldDB" id="B6AJV8"/>
<reference evidence="4" key="1">
    <citation type="submission" date="2008-06" db="EMBL/GenBank/DDBJ databases">
        <authorList>
            <person name="Lorenzi H."/>
            <person name="Inman J."/>
            <person name="Miller J."/>
            <person name="Schobel S."/>
            <person name="Amedeo P."/>
            <person name="Caler E.V."/>
            <person name="da Silva J."/>
        </authorList>
    </citation>
    <scope>NUCLEOTIDE SEQUENCE [LARGE SCALE GENOMIC DNA]</scope>
    <source>
        <strain evidence="4">RN66</strain>
    </source>
</reference>
<evidence type="ECO:0000256" key="2">
    <source>
        <dbReference type="ARBA" id="ARBA00022803"/>
    </source>
</evidence>
<dbReference type="Gene3D" id="1.25.40.10">
    <property type="entry name" value="Tetratricopeptide repeat domain"/>
    <property type="match status" value="1"/>
</dbReference>
<keyword evidence="5" id="KW-1185">Reference proteome</keyword>
<proteinExistence type="predicted"/>
<dbReference type="EMBL" id="DS989740">
    <property type="protein sequence ID" value="EEA08499.1"/>
    <property type="molecule type" value="Genomic_DNA"/>
</dbReference>
<dbReference type="STRING" id="441375.B6AJV8"/>
<feature type="repeat" description="TPR" evidence="3">
    <location>
        <begin position="688"/>
        <end position="721"/>
    </location>
</feature>
<dbReference type="PROSITE" id="PS50005">
    <property type="entry name" value="TPR"/>
    <property type="match status" value="2"/>
</dbReference>
<organism evidence="4 5">
    <name type="scientific">Cryptosporidium muris (strain RN66)</name>
    <dbReference type="NCBI Taxonomy" id="441375"/>
    <lineage>
        <taxon>Eukaryota</taxon>
        <taxon>Sar</taxon>
        <taxon>Alveolata</taxon>
        <taxon>Apicomplexa</taxon>
        <taxon>Conoidasida</taxon>
        <taxon>Coccidia</taxon>
        <taxon>Eucoccidiorida</taxon>
        <taxon>Eimeriorina</taxon>
        <taxon>Cryptosporidiidae</taxon>
        <taxon>Cryptosporidium</taxon>
    </lineage>
</organism>
<dbReference type="PANTHER" id="PTHR16193">
    <property type="entry name" value="TETRATRICOPEPTIDE REPEAT PROTEIN 27"/>
    <property type="match status" value="1"/>
</dbReference>
<dbReference type="OrthoDB" id="1936594at2759"/>
<feature type="repeat" description="TPR" evidence="3">
    <location>
        <begin position="654"/>
        <end position="687"/>
    </location>
</feature>
<dbReference type="Pfam" id="PF12895">
    <property type="entry name" value="ANAPC3"/>
    <property type="match status" value="1"/>
</dbReference>
<dbReference type="InterPro" id="IPR019734">
    <property type="entry name" value="TPR_rpt"/>
</dbReference>
<dbReference type="OMA" id="WEDAIQC"/>
<dbReference type="eggNOG" id="KOG1128">
    <property type="taxonomic scope" value="Eukaryota"/>
</dbReference>
<keyword evidence="1" id="KW-0677">Repeat</keyword>
<dbReference type="RefSeq" id="XP_002142848.1">
    <property type="nucleotide sequence ID" value="XM_002142812.1"/>
</dbReference>
<dbReference type="PANTHER" id="PTHR16193:SF0">
    <property type="entry name" value="TETRATRICOPEPTIDE REPEAT PROTEIN 27"/>
    <property type="match status" value="1"/>
</dbReference>
<protein>
    <submittedName>
        <fullName evidence="4">TPR repeat-containing protein</fullName>
    </submittedName>
</protein>
<dbReference type="InterPro" id="IPR011990">
    <property type="entry name" value="TPR-like_helical_dom_sf"/>
</dbReference>
<keyword evidence="2 3" id="KW-0802">TPR repeat</keyword>
<dbReference type="VEuPathDB" id="CryptoDB:CMU_003290"/>
<name>B6AJV8_CRYMR</name>
<dbReference type="InterPro" id="IPR044244">
    <property type="entry name" value="TTC27/Emw1"/>
</dbReference>
<accession>B6AJV8</accession>
<evidence type="ECO:0000313" key="4">
    <source>
        <dbReference type="EMBL" id="EEA08499.1"/>
    </source>
</evidence>
<evidence type="ECO:0000256" key="1">
    <source>
        <dbReference type="ARBA" id="ARBA00022737"/>
    </source>
</evidence>
<evidence type="ECO:0000256" key="3">
    <source>
        <dbReference type="PROSITE-ProRule" id="PRU00339"/>
    </source>
</evidence>
<dbReference type="SMART" id="SM00028">
    <property type="entry name" value="TPR"/>
    <property type="match status" value="3"/>
</dbReference>
<evidence type="ECO:0000313" key="5">
    <source>
        <dbReference type="Proteomes" id="UP000001460"/>
    </source>
</evidence>
<dbReference type="GeneID" id="6997939"/>